<dbReference type="InterPro" id="IPR000531">
    <property type="entry name" value="Beta-barrel_TonB"/>
</dbReference>
<evidence type="ECO:0000256" key="9">
    <source>
        <dbReference type="RuleBase" id="RU003357"/>
    </source>
</evidence>
<keyword evidence="7 8" id="KW-0998">Cell outer membrane</keyword>
<evidence type="ECO:0000256" key="4">
    <source>
        <dbReference type="ARBA" id="ARBA00022692"/>
    </source>
</evidence>
<evidence type="ECO:0000259" key="11">
    <source>
        <dbReference type="Pfam" id="PF00593"/>
    </source>
</evidence>
<dbReference type="InterPro" id="IPR036942">
    <property type="entry name" value="Beta-barrel_TonB_sf"/>
</dbReference>
<keyword evidence="3 8" id="KW-1134">Transmembrane beta strand</keyword>
<dbReference type="PANTHER" id="PTHR32552:SF83">
    <property type="entry name" value="BLR3904 PROTEIN"/>
    <property type="match status" value="1"/>
</dbReference>
<evidence type="ECO:0000256" key="1">
    <source>
        <dbReference type="ARBA" id="ARBA00004571"/>
    </source>
</evidence>
<dbReference type="Gene3D" id="2.40.170.20">
    <property type="entry name" value="TonB-dependent receptor, beta-barrel domain"/>
    <property type="match status" value="1"/>
</dbReference>
<dbReference type="RefSeq" id="WP_188926970.1">
    <property type="nucleotide sequence ID" value="NZ_BMQI01000067.1"/>
</dbReference>
<dbReference type="Pfam" id="PF07715">
    <property type="entry name" value="Plug"/>
    <property type="match status" value="1"/>
</dbReference>
<sequence>MKSNSYNKLSLGAQAVTAALVFGSPAIYAADTNNETCDKDILANCKPAETDESIERIRVHGVQNSVYMFNSSADKRRLAELVDTPQVITVLTQDQIQESGNTDLKDILSAQAGVTLGTGENGNAFGDRYIIRGHEARSDVFVDGLRDPGMTTRESFATERVEITKGPSSTFAGRGSSGGAINSVTKKASVAYDFGRVDLGIGTDDHSRITIDYNLPLSDKVAVRLNGLTAEEDKPGREGISSKREGVQLSGVYETTDALTFTADVYHLNAEDVPDLGSYFDQDTRKPLEDIPVYAQDGDFLDSEVTTFTLRTEYELNNDITLYNATRVGHTENGYITTGMSGTTRADTDATAPGEDTLRLSTHQGNQDVDYFSTQFNLFWNTQIFGFNNQLVFGLEYTDENVDNGVYNITNNNPTNCSTNGRRGVSESYCIIDGDGNTVDNISQLMGRSYVKGESDAIYDIETVSAYMMDNVELTEQLSMFYGLRLDSYDYSNDTTGRAGEVLYAFSDTMYNYNFGLVYDLSEDANIYANYSTATNINGGESDLGGNCGYGGICGTQEQAAEADAEIVENIELGTKWMLFDDKMMFSASIFQITKSDVMESVGDSYSTLGTLNTGENRVKGIEFGMVGNITDKLSIQFSAAKMDSEVLDSYAPANIGLALSNFADESAYLQLRYQLTESFVIGGSYTYQSEMFGGQPDTAAGYDSTNERYSIEVPSYQVVDLFASYNATESLTFRLNVGNVMDEEYWTAAYRSGAFMYLGDARNSRLSMTYEF</sequence>
<dbReference type="EMBL" id="JAKILJ010000066">
    <property type="protein sequence ID" value="MCL1107527.1"/>
    <property type="molecule type" value="Genomic_DNA"/>
</dbReference>
<evidence type="ECO:0000256" key="5">
    <source>
        <dbReference type="ARBA" id="ARBA00023077"/>
    </source>
</evidence>
<keyword evidence="2 8" id="KW-0813">Transport</keyword>
<dbReference type="Pfam" id="PF00593">
    <property type="entry name" value="TonB_dep_Rec_b-barrel"/>
    <property type="match status" value="1"/>
</dbReference>
<evidence type="ECO:0000256" key="2">
    <source>
        <dbReference type="ARBA" id="ARBA00022448"/>
    </source>
</evidence>
<comment type="similarity">
    <text evidence="8 9">Belongs to the TonB-dependent receptor family.</text>
</comment>
<dbReference type="InterPro" id="IPR039426">
    <property type="entry name" value="TonB-dep_rcpt-like"/>
</dbReference>
<dbReference type="CDD" id="cd01347">
    <property type="entry name" value="ligand_gated_channel"/>
    <property type="match status" value="1"/>
</dbReference>
<evidence type="ECO:0000256" key="6">
    <source>
        <dbReference type="ARBA" id="ARBA00023136"/>
    </source>
</evidence>
<comment type="subcellular location">
    <subcellularLocation>
        <location evidence="1 8">Cell outer membrane</location>
        <topology evidence="1 8">Multi-pass membrane protein</topology>
    </subcellularLocation>
</comment>
<dbReference type="GO" id="GO:0009279">
    <property type="term" value="C:cell outer membrane"/>
    <property type="evidence" value="ECO:0007669"/>
    <property type="project" value="UniProtKB-SubCell"/>
</dbReference>
<dbReference type="InterPro" id="IPR037066">
    <property type="entry name" value="Plug_dom_sf"/>
</dbReference>
<protein>
    <submittedName>
        <fullName evidence="13">TonB-dependent receptor</fullName>
    </submittedName>
</protein>
<evidence type="ECO:0000259" key="12">
    <source>
        <dbReference type="Pfam" id="PF07715"/>
    </source>
</evidence>
<dbReference type="AlphaFoldDB" id="A0A9X1Z9L2"/>
<organism evidence="13 14">
    <name type="scientific">Shewanella algicola</name>
    <dbReference type="NCBI Taxonomy" id="640633"/>
    <lineage>
        <taxon>Bacteria</taxon>
        <taxon>Pseudomonadati</taxon>
        <taxon>Pseudomonadota</taxon>
        <taxon>Gammaproteobacteria</taxon>
        <taxon>Alteromonadales</taxon>
        <taxon>Shewanellaceae</taxon>
        <taxon>Shewanella</taxon>
    </lineage>
</organism>
<keyword evidence="4 8" id="KW-0812">Transmembrane</keyword>
<name>A0A9X1Z9L2_9GAMM</name>
<dbReference type="PROSITE" id="PS52016">
    <property type="entry name" value="TONB_DEPENDENT_REC_3"/>
    <property type="match status" value="1"/>
</dbReference>
<dbReference type="GO" id="GO:0015344">
    <property type="term" value="F:siderophore uptake transmembrane transporter activity"/>
    <property type="evidence" value="ECO:0007669"/>
    <property type="project" value="TreeGrafter"/>
</dbReference>
<dbReference type="Proteomes" id="UP001139408">
    <property type="component" value="Unassembled WGS sequence"/>
</dbReference>
<accession>A0A9X1Z9L2</accession>
<evidence type="ECO:0000256" key="10">
    <source>
        <dbReference type="SAM" id="SignalP"/>
    </source>
</evidence>
<comment type="caution">
    <text evidence="13">The sequence shown here is derived from an EMBL/GenBank/DDBJ whole genome shotgun (WGS) entry which is preliminary data.</text>
</comment>
<gene>
    <name evidence="13" type="ORF">L2749_20135</name>
</gene>
<feature type="signal peptide" evidence="10">
    <location>
        <begin position="1"/>
        <end position="29"/>
    </location>
</feature>
<evidence type="ECO:0000256" key="3">
    <source>
        <dbReference type="ARBA" id="ARBA00022452"/>
    </source>
</evidence>
<evidence type="ECO:0000313" key="14">
    <source>
        <dbReference type="Proteomes" id="UP001139408"/>
    </source>
</evidence>
<keyword evidence="6 8" id="KW-0472">Membrane</keyword>
<feature type="domain" description="TonB-dependent receptor-like beta-barrel" evidence="11">
    <location>
        <begin position="262"/>
        <end position="741"/>
    </location>
</feature>
<evidence type="ECO:0000256" key="7">
    <source>
        <dbReference type="ARBA" id="ARBA00023237"/>
    </source>
</evidence>
<dbReference type="PANTHER" id="PTHR32552">
    <property type="entry name" value="FERRICHROME IRON RECEPTOR-RELATED"/>
    <property type="match status" value="1"/>
</dbReference>
<proteinExistence type="inferred from homology"/>
<reference evidence="13" key="1">
    <citation type="submission" date="2022-01" db="EMBL/GenBank/DDBJ databases">
        <title>Whole genome-based taxonomy of the Shewanellaceae.</title>
        <authorList>
            <person name="Martin-Rodriguez A.J."/>
        </authorList>
    </citation>
    <scope>NUCLEOTIDE SEQUENCE</scope>
    <source>
        <strain evidence="13">DSM 23803</strain>
    </source>
</reference>
<dbReference type="Gene3D" id="2.170.130.10">
    <property type="entry name" value="TonB-dependent receptor, plug domain"/>
    <property type="match status" value="1"/>
</dbReference>
<feature type="domain" description="TonB-dependent receptor plug" evidence="12">
    <location>
        <begin position="82"/>
        <end position="180"/>
    </location>
</feature>
<evidence type="ECO:0000313" key="13">
    <source>
        <dbReference type="EMBL" id="MCL1107527.1"/>
    </source>
</evidence>
<keyword evidence="10" id="KW-0732">Signal</keyword>
<evidence type="ECO:0000256" key="8">
    <source>
        <dbReference type="PROSITE-ProRule" id="PRU01360"/>
    </source>
</evidence>
<keyword evidence="5 9" id="KW-0798">TonB box</keyword>
<keyword evidence="13" id="KW-0675">Receptor</keyword>
<dbReference type="InterPro" id="IPR012910">
    <property type="entry name" value="Plug_dom"/>
</dbReference>
<dbReference type="SUPFAM" id="SSF56935">
    <property type="entry name" value="Porins"/>
    <property type="match status" value="1"/>
</dbReference>
<keyword evidence="14" id="KW-1185">Reference proteome</keyword>
<feature type="chain" id="PRO_5040850006" evidence="10">
    <location>
        <begin position="30"/>
        <end position="773"/>
    </location>
</feature>